<comment type="caution">
    <text evidence="2">The sequence shown here is derived from an EMBL/GenBank/DDBJ whole genome shotgun (WGS) entry which is preliminary data.</text>
</comment>
<dbReference type="Proteomes" id="UP000034894">
    <property type="component" value="Unassembled WGS sequence"/>
</dbReference>
<dbReference type="CDD" id="cd02440">
    <property type="entry name" value="AdoMet_MTases"/>
    <property type="match status" value="1"/>
</dbReference>
<evidence type="ECO:0000313" key="2">
    <source>
        <dbReference type="EMBL" id="KKS98259.1"/>
    </source>
</evidence>
<dbReference type="EMBL" id="LCFP01000003">
    <property type="protein sequence ID" value="KKS98259.1"/>
    <property type="molecule type" value="Genomic_DNA"/>
</dbReference>
<protein>
    <recommendedName>
        <fullName evidence="1">Methyltransferase type 11 domain-containing protein</fullName>
    </recommendedName>
</protein>
<evidence type="ECO:0000259" key="1">
    <source>
        <dbReference type="Pfam" id="PF08241"/>
    </source>
</evidence>
<gene>
    <name evidence="2" type="ORF">UV73_C0003G0201</name>
</gene>
<reference evidence="2 3" key="1">
    <citation type="journal article" date="2015" name="Nature">
        <title>rRNA introns, odd ribosomes, and small enigmatic genomes across a large radiation of phyla.</title>
        <authorList>
            <person name="Brown C.T."/>
            <person name="Hug L.A."/>
            <person name="Thomas B.C."/>
            <person name="Sharon I."/>
            <person name="Castelle C.J."/>
            <person name="Singh A."/>
            <person name="Wilkins M.J."/>
            <person name="Williams K.H."/>
            <person name="Banfield J.F."/>
        </authorList>
    </citation>
    <scope>NUCLEOTIDE SEQUENCE [LARGE SCALE GENOMIC DNA]</scope>
</reference>
<dbReference type="AlphaFoldDB" id="A0A0G1DKS9"/>
<dbReference type="InterPro" id="IPR013216">
    <property type="entry name" value="Methyltransf_11"/>
</dbReference>
<sequence length="213" mass="23897">MERDDQGAPEAYLQLTNYRRAAGIASIINYLQKGGFLPPDFTGMKAVELGAGDGSGLFVLKLLGLEVTGIDSFKIAESIERAKSLDYLQKLPQNSLDFIFVFNAVSTVWIVKTVEEARKVLKPNGLVVLTHRDVNETAHDKGFPPRWPYFTRRSSVKVRLSDYTKDGPVCRIKDFVDPGKLAKRKIKISPKITFDRVLLPEVWAIIARNDKSD</sequence>
<dbReference type="GO" id="GO:0008757">
    <property type="term" value="F:S-adenosylmethionine-dependent methyltransferase activity"/>
    <property type="evidence" value="ECO:0007669"/>
    <property type="project" value="InterPro"/>
</dbReference>
<dbReference type="Gene3D" id="3.40.50.150">
    <property type="entry name" value="Vaccinia Virus protein VP39"/>
    <property type="match status" value="1"/>
</dbReference>
<proteinExistence type="predicted"/>
<feature type="domain" description="Methyltransferase type 11" evidence="1">
    <location>
        <begin position="48"/>
        <end position="128"/>
    </location>
</feature>
<accession>A0A0G1DKS9</accession>
<name>A0A0G1DKS9_9BACT</name>
<dbReference type="Pfam" id="PF08241">
    <property type="entry name" value="Methyltransf_11"/>
    <property type="match status" value="1"/>
</dbReference>
<organism evidence="2 3">
    <name type="scientific">Candidatus Gottesmanbacteria bacterium GW2011_GWA2_43_14</name>
    <dbReference type="NCBI Taxonomy" id="1618443"/>
    <lineage>
        <taxon>Bacteria</taxon>
        <taxon>Candidatus Gottesmaniibacteriota</taxon>
    </lineage>
</organism>
<evidence type="ECO:0000313" key="3">
    <source>
        <dbReference type="Proteomes" id="UP000034894"/>
    </source>
</evidence>
<dbReference type="STRING" id="1618443.UV73_C0003G0201"/>
<dbReference type="InterPro" id="IPR029063">
    <property type="entry name" value="SAM-dependent_MTases_sf"/>
</dbReference>
<dbReference type="SUPFAM" id="SSF53335">
    <property type="entry name" value="S-adenosyl-L-methionine-dependent methyltransferases"/>
    <property type="match status" value="1"/>
</dbReference>